<dbReference type="AlphaFoldDB" id="A0A4V2S1A7"/>
<accession>A0A4V2S1A7</accession>
<dbReference type="GO" id="GO:0016651">
    <property type="term" value="F:oxidoreductase activity, acting on NAD(P)H"/>
    <property type="evidence" value="ECO:0007669"/>
    <property type="project" value="TreeGrafter"/>
</dbReference>
<dbReference type="SUPFAM" id="SSF51735">
    <property type="entry name" value="NAD(P)-binding Rossmann-fold domains"/>
    <property type="match status" value="1"/>
</dbReference>
<evidence type="ECO:0000259" key="4">
    <source>
        <dbReference type="SMART" id="SM00829"/>
    </source>
</evidence>
<dbReference type="RefSeq" id="WP_132207238.1">
    <property type="nucleotide sequence ID" value="NZ_SLWN01000001.1"/>
</dbReference>
<dbReference type="InterPro" id="IPR020843">
    <property type="entry name" value="ER"/>
</dbReference>
<organism evidence="5 6">
    <name type="scientific">Kribbella steppae</name>
    <dbReference type="NCBI Taxonomy" id="2512223"/>
    <lineage>
        <taxon>Bacteria</taxon>
        <taxon>Bacillati</taxon>
        <taxon>Actinomycetota</taxon>
        <taxon>Actinomycetes</taxon>
        <taxon>Propionibacteriales</taxon>
        <taxon>Kribbellaceae</taxon>
        <taxon>Kribbella</taxon>
    </lineage>
</organism>
<comment type="caution">
    <text evidence="5">The sequence shown here is derived from an EMBL/GenBank/DDBJ whole genome shotgun (WGS) entry which is preliminary data.</text>
</comment>
<sequence length="438" mass="46679">MRAIVPVDSGKVGSAEVDEVRPAAGELVIEVAAFSINRGETFQLERPRDGWRPGKDIAGRVVESTSDGPPVGSRVVAHLPHSGWAERVTAPATQVAVLPDNIPFTQAAALPLAGLTALRLLRTAGSVIGRRILLTGASGGVGHYFTELAAAAGASVTAVVSSPERGQRLLELGAETLVYDVSDASGPFDLVLESVGGSSLPIALSKLTAGGQLIWFGQASRQPVELDFFNLFTGPENATIRHFHYTDGRDDEDLATLVRLVASGRLHPELGRIEDWSQTNVVLDALRNRRIRGNAVLTLQEETPLMDPKTVVTKYVEAAAAGDRPTMRESFAPDVVWTYPGDLPLSGEWKGRDAVLDEFLGAAGDLFAPGTRVTITLTNVIADGEQVFAEWTSRATGRAGGAYDNKCAAVFTVSGGQIVAVREYTDIDHTRRVLFPHG</sequence>
<dbReference type="Gene3D" id="3.40.50.720">
    <property type="entry name" value="NAD(P)-binding Rossmann-like Domain"/>
    <property type="match status" value="1"/>
</dbReference>
<protein>
    <submittedName>
        <fullName evidence="5">NADPH:quinone reductase-like Zn-dependent oxidoreductase</fullName>
    </submittedName>
</protein>
<dbReference type="Proteomes" id="UP000294508">
    <property type="component" value="Unassembled WGS sequence"/>
</dbReference>
<dbReference type="InterPro" id="IPR011032">
    <property type="entry name" value="GroES-like_sf"/>
</dbReference>
<evidence type="ECO:0000256" key="2">
    <source>
        <dbReference type="ARBA" id="ARBA00023002"/>
    </source>
</evidence>
<dbReference type="EMBL" id="SLWN01000001">
    <property type="protein sequence ID" value="TCO35560.1"/>
    <property type="molecule type" value="Genomic_DNA"/>
</dbReference>
<evidence type="ECO:0000313" key="5">
    <source>
        <dbReference type="EMBL" id="TCO35560.1"/>
    </source>
</evidence>
<dbReference type="InterPro" id="IPR037401">
    <property type="entry name" value="SnoaL-like"/>
</dbReference>
<dbReference type="InterPro" id="IPR013149">
    <property type="entry name" value="ADH-like_C"/>
</dbReference>
<feature type="region of interest" description="Disordered" evidence="3">
    <location>
        <begin position="46"/>
        <end position="71"/>
    </location>
</feature>
<dbReference type="OrthoDB" id="3813297at2"/>
<gene>
    <name evidence="5" type="ORF">EV652_101442</name>
</gene>
<feature type="domain" description="Enoyl reductase (ER)" evidence="4">
    <location>
        <begin position="13"/>
        <end position="297"/>
    </location>
</feature>
<keyword evidence="1" id="KW-0521">NADP</keyword>
<dbReference type="InterPro" id="IPR032710">
    <property type="entry name" value="NTF2-like_dom_sf"/>
</dbReference>
<name>A0A4V2S1A7_9ACTN</name>
<dbReference type="Pfam" id="PF00107">
    <property type="entry name" value="ADH_zinc_N"/>
    <property type="match status" value="1"/>
</dbReference>
<dbReference type="Gene3D" id="3.10.450.50">
    <property type="match status" value="1"/>
</dbReference>
<evidence type="ECO:0000256" key="1">
    <source>
        <dbReference type="ARBA" id="ARBA00022857"/>
    </source>
</evidence>
<dbReference type="InterPro" id="IPR036291">
    <property type="entry name" value="NAD(P)-bd_dom_sf"/>
</dbReference>
<keyword evidence="2" id="KW-0560">Oxidoreductase</keyword>
<proteinExistence type="predicted"/>
<dbReference type="GO" id="GO:0070402">
    <property type="term" value="F:NADPH binding"/>
    <property type="evidence" value="ECO:0007669"/>
    <property type="project" value="TreeGrafter"/>
</dbReference>
<dbReference type="Gene3D" id="3.90.180.10">
    <property type="entry name" value="Medium-chain alcohol dehydrogenases, catalytic domain"/>
    <property type="match status" value="1"/>
</dbReference>
<dbReference type="SUPFAM" id="SSF54427">
    <property type="entry name" value="NTF2-like"/>
    <property type="match status" value="1"/>
</dbReference>
<dbReference type="Pfam" id="PF12680">
    <property type="entry name" value="SnoaL_2"/>
    <property type="match status" value="1"/>
</dbReference>
<dbReference type="SUPFAM" id="SSF50129">
    <property type="entry name" value="GroES-like"/>
    <property type="match status" value="1"/>
</dbReference>
<keyword evidence="6" id="KW-1185">Reference proteome</keyword>
<evidence type="ECO:0000256" key="3">
    <source>
        <dbReference type="SAM" id="MobiDB-lite"/>
    </source>
</evidence>
<feature type="compositionally biased region" description="Basic and acidic residues" evidence="3">
    <location>
        <begin position="46"/>
        <end position="58"/>
    </location>
</feature>
<reference evidence="5 6" key="1">
    <citation type="journal article" date="2015" name="Stand. Genomic Sci.">
        <title>Genomic Encyclopedia of Bacterial and Archaeal Type Strains, Phase III: the genomes of soil and plant-associated and newly described type strains.</title>
        <authorList>
            <person name="Whitman W.B."/>
            <person name="Woyke T."/>
            <person name="Klenk H.P."/>
            <person name="Zhou Y."/>
            <person name="Lilburn T.G."/>
            <person name="Beck B.J."/>
            <person name="De Vos P."/>
            <person name="Vandamme P."/>
            <person name="Eisen J.A."/>
            <person name="Garrity G."/>
            <person name="Hugenholtz P."/>
            <person name="Kyrpides N.C."/>
        </authorList>
    </citation>
    <scope>NUCLEOTIDE SEQUENCE [LARGE SCALE GENOMIC DNA]</scope>
    <source>
        <strain evidence="5 6">VKM Ac-2572</strain>
    </source>
</reference>
<evidence type="ECO:0000313" key="6">
    <source>
        <dbReference type="Proteomes" id="UP000294508"/>
    </source>
</evidence>
<dbReference type="PANTHER" id="PTHR48106">
    <property type="entry name" value="QUINONE OXIDOREDUCTASE PIG3-RELATED"/>
    <property type="match status" value="1"/>
</dbReference>
<dbReference type="SMART" id="SM00829">
    <property type="entry name" value="PKS_ER"/>
    <property type="match status" value="1"/>
</dbReference>